<dbReference type="GO" id="GO:0006689">
    <property type="term" value="P:ganglioside catabolic process"/>
    <property type="evidence" value="ECO:0007669"/>
    <property type="project" value="InterPro"/>
</dbReference>
<dbReference type="Gene3D" id="2.70.220.10">
    <property type="entry name" value="Ganglioside GM2 activator"/>
    <property type="match status" value="1"/>
</dbReference>
<dbReference type="Proteomes" id="UP000288716">
    <property type="component" value="Unassembled WGS sequence"/>
</dbReference>
<evidence type="ECO:0000259" key="2">
    <source>
        <dbReference type="SMART" id="SM00737"/>
    </source>
</evidence>
<dbReference type="InterPro" id="IPR028996">
    <property type="entry name" value="GM2-AP"/>
</dbReference>
<organism evidence="3 4">
    <name type="scientific">Leptotrombidium deliense</name>
    <dbReference type="NCBI Taxonomy" id="299467"/>
    <lineage>
        <taxon>Eukaryota</taxon>
        <taxon>Metazoa</taxon>
        <taxon>Ecdysozoa</taxon>
        <taxon>Arthropoda</taxon>
        <taxon>Chelicerata</taxon>
        <taxon>Arachnida</taxon>
        <taxon>Acari</taxon>
        <taxon>Acariformes</taxon>
        <taxon>Trombidiformes</taxon>
        <taxon>Prostigmata</taxon>
        <taxon>Anystina</taxon>
        <taxon>Parasitengona</taxon>
        <taxon>Trombiculoidea</taxon>
        <taxon>Trombiculidae</taxon>
        <taxon>Leptotrombidium</taxon>
    </lineage>
</organism>
<accession>A0A443S3N7</accession>
<dbReference type="InterPro" id="IPR036846">
    <property type="entry name" value="GM2-AP_sf"/>
</dbReference>
<comment type="caution">
    <text evidence="3">The sequence shown here is derived from an EMBL/GenBank/DDBJ whole genome shotgun (WGS) entry which is preliminary data.</text>
</comment>
<dbReference type="STRING" id="299467.A0A443S3N7"/>
<keyword evidence="1" id="KW-0732">Signal</keyword>
<dbReference type="SUPFAM" id="SSF63707">
    <property type="entry name" value="Ganglioside M2 (gm2) activator"/>
    <property type="match status" value="1"/>
</dbReference>
<proteinExistence type="predicted"/>
<feature type="domain" description="MD-2-related lipid-recognition" evidence="2">
    <location>
        <begin position="14"/>
        <end position="172"/>
    </location>
</feature>
<keyword evidence="4" id="KW-1185">Reference proteome</keyword>
<dbReference type="InterPro" id="IPR003172">
    <property type="entry name" value="ML_dom"/>
</dbReference>
<evidence type="ECO:0000313" key="3">
    <source>
        <dbReference type="EMBL" id="RWS22103.1"/>
    </source>
</evidence>
<dbReference type="PANTHER" id="PTHR17357">
    <property type="entry name" value="GM2 GANGLIOSIDE ACTIVATOR PROTEIN"/>
    <property type="match status" value="1"/>
</dbReference>
<dbReference type="GO" id="GO:0005319">
    <property type="term" value="F:lipid transporter activity"/>
    <property type="evidence" value="ECO:0007669"/>
    <property type="project" value="TreeGrafter"/>
</dbReference>
<name>A0A443S3N7_9ACAR</name>
<dbReference type="GO" id="GO:0008047">
    <property type="term" value="F:enzyme activator activity"/>
    <property type="evidence" value="ECO:0007669"/>
    <property type="project" value="InterPro"/>
</dbReference>
<dbReference type="OrthoDB" id="6513371at2759"/>
<dbReference type="Pfam" id="PF02221">
    <property type="entry name" value="E1_DerP2_DerF2"/>
    <property type="match status" value="1"/>
</dbReference>
<reference evidence="3 4" key="1">
    <citation type="journal article" date="2018" name="Gigascience">
        <title>Genomes of trombidid mites reveal novel predicted allergens and laterally-transferred genes associated with secondary metabolism.</title>
        <authorList>
            <person name="Dong X."/>
            <person name="Chaisiri K."/>
            <person name="Xia D."/>
            <person name="Armstrong S.D."/>
            <person name="Fang Y."/>
            <person name="Donnelly M.J."/>
            <person name="Kadowaki T."/>
            <person name="McGarry J.W."/>
            <person name="Darby A.C."/>
            <person name="Makepeace B.L."/>
        </authorList>
    </citation>
    <scope>NUCLEOTIDE SEQUENCE [LARGE SCALE GENOMIC DNA]</scope>
    <source>
        <strain evidence="3">UoL-UT</strain>
    </source>
</reference>
<dbReference type="GO" id="GO:0009898">
    <property type="term" value="C:cytoplasmic side of plasma membrane"/>
    <property type="evidence" value="ECO:0007669"/>
    <property type="project" value="TreeGrafter"/>
</dbReference>
<protein>
    <recommendedName>
        <fullName evidence="2">MD-2-related lipid-recognition domain-containing protein</fullName>
    </recommendedName>
</protein>
<gene>
    <name evidence="3" type="ORF">B4U80_01638</name>
</gene>
<sequence>MSFTLVSGYIPFQFRDCGRYDRTVVFDKLQILPHPIPIQSRSPLNASLSFTLKQTLNNDVKVKIDFRRLVSIFGFQTKIPAPCIGTFGSCEHRFCDLYKDAEKTFCPILQRVGKECTCPIETGVYASNGIPIQLPTVNLPSIIAAIGSGNYELTAKFVDRSGKEIGCIEVKLPVDMSRKY</sequence>
<dbReference type="EMBL" id="NCKV01009843">
    <property type="protein sequence ID" value="RWS22103.1"/>
    <property type="molecule type" value="Genomic_DNA"/>
</dbReference>
<dbReference type="PANTHER" id="PTHR17357:SF0">
    <property type="entry name" value="GANGLIOSIDE GM2 ACTIVATOR"/>
    <property type="match status" value="1"/>
</dbReference>
<dbReference type="VEuPathDB" id="VectorBase:LDEU009937"/>
<evidence type="ECO:0000256" key="1">
    <source>
        <dbReference type="ARBA" id="ARBA00022729"/>
    </source>
</evidence>
<dbReference type="SMART" id="SM00737">
    <property type="entry name" value="ML"/>
    <property type="match status" value="1"/>
</dbReference>
<dbReference type="AlphaFoldDB" id="A0A443S3N7"/>
<evidence type="ECO:0000313" key="4">
    <source>
        <dbReference type="Proteomes" id="UP000288716"/>
    </source>
</evidence>